<evidence type="ECO:0000256" key="1">
    <source>
        <dbReference type="SAM" id="Phobius"/>
    </source>
</evidence>
<keyword evidence="1" id="KW-0472">Membrane</keyword>
<dbReference type="InterPro" id="IPR002881">
    <property type="entry name" value="DUF58"/>
</dbReference>
<keyword evidence="1" id="KW-1133">Transmembrane helix</keyword>
<proteinExistence type="predicted"/>
<dbReference type="RefSeq" id="WP_230338465.1">
    <property type="nucleotide sequence ID" value="NZ_CP069798.1"/>
</dbReference>
<feature type="domain" description="DUF58" evidence="2">
    <location>
        <begin position="211"/>
        <end position="374"/>
    </location>
</feature>
<keyword evidence="1" id="KW-0812">Transmembrane</keyword>
<gene>
    <name evidence="3" type="ORF">JQU52_10665</name>
</gene>
<dbReference type="AlphaFoldDB" id="A0A892ZH68"/>
<dbReference type="Pfam" id="PF01882">
    <property type="entry name" value="DUF58"/>
    <property type="match status" value="1"/>
</dbReference>
<feature type="transmembrane region" description="Helical" evidence="1">
    <location>
        <begin position="36"/>
        <end position="57"/>
    </location>
</feature>
<dbReference type="Proteomes" id="UP000653156">
    <property type="component" value="Chromosome"/>
</dbReference>
<dbReference type="PANTHER" id="PTHR33608">
    <property type="entry name" value="BLL2464 PROTEIN"/>
    <property type="match status" value="1"/>
</dbReference>
<evidence type="ECO:0000313" key="3">
    <source>
        <dbReference type="EMBL" id="QRQ81177.1"/>
    </source>
</evidence>
<evidence type="ECO:0000313" key="4">
    <source>
        <dbReference type="Proteomes" id="UP000653156"/>
    </source>
</evidence>
<dbReference type="KEGG" id="ptes:JQU52_10665"/>
<organism evidence="3 4">
    <name type="scientific">Paralysiella testudinis</name>
    <dbReference type="NCBI Taxonomy" id="2809020"/>
    <lineage>
        <taxon>Bacteria</taxon>
        <taxon>Pseudomonadati</taxon>
        <taxon>Pseudomonadota</taxon>
        <taxon>Betaproteobacteria</taxon>
        <taxon>Neisseriales</taxon>
        <taxon>Neisseriaceae</taxon>
        <taxon>Paralysiella</taxon>
    </lineage>
</organism>
<dbReference type="EMBL" id="CP069798">
    <property type="protein sequence ID" value="QRQ81177.1"/>
    <property type="molecule type" value="Genomic_DNA"/>
</dbReference>
<dbReference type="InterPro" id="IPR036465">
    <property type="entry name" value="vWFA_dom_sf"/>
</dbReference>
<reference evidence="3" key="1">
    <citation type="submission" date="2021-02" db="EMBL/GenBank/DDBJ databases">
        <title>Neisseriaceae sp. 26B isolated from the cloaca of a Common Toad-headed Turtle (Mesoclemmys nasuta).</title>
        <authorList>
            <person name="Spergser J."/>
            <person name="Busse H.-J."/>
        </authorList>
    </citation>
    <scope>NUCLEOTIDE SEQUENCE</scope>
    <source>
        <strain evidence="3">26B</strain>
    </source>
</reference>
<dbReference type="SUPFAM" id="SSF53300">
    <property type="entry name" value="vWA-like"/>
    <property type="match status" value="1"/>
</dbReference>
<accession>A0A892ZH68</accession>
<sequence>MNLKPARPLLIGLALVCALALSGSLLRELQPLLARVLTLGGGSLLLLLLLAALVDALRRQAVGDFQVLRQLPSQFVQGQPHEIELQFTPPATRFWQRPHQLQLADLHPPHWHTDTPLLTLQTLPGRPSYIRYALTPMRRGEAEFIGIEYWLPSAWGLWQRRYRQTAAAEVRVLPDFSRILGAELVGMQRWLNWVGVRKLPRLGQGQDFHQLRDYQQGDDIRHIDWKATARVNKPIVRSFQQEQDQQVIFLLDCGRNMRLHMDGLSHFDHSLQAMLLLSFTALKHGDAVGLLTFAHEQSRWVPPHKGVAQLGRLVQGVYDIEPSLQSGDLESAISLLLQKQRRRALVVVLTHLNYEDSDGISRQLLRLKRHHLVLLASLRPHTPDEMAARPVHNSQDAAAYLGARQYQHQVAQVLQQLQARNITCLNTLPNQLSTGLINRYLQLKRRQAW</sequence>
<keyword evidence="4" id="KW-1185">Reference proteome</keyword>
<evidence type="ECO:0000259" key="2">
    <source>
        <dbReference type="Pfam" id="PF01882"/>
    </source>
</evidence>
<name>A0A892ZH68_9NEIS</name>
<protein>
    <submittedName>
        <fullName evidence="3">DUF58 domain-containing protein</fullName>
    </submittedName>
</protein>
<dbReference type="PANTHER" id="PTHR33608:SF3">
    <property type="entry name" value="SLR2013 PROTEIN"/>
    <property type="match status" value="1"/>
</dbReference>